<evidence type="ECO:0000313" key="3">
    <source>
        <dbReference type="Proteomes" id="UP001063698"/>
    </source>
</evidence>
<protein>
    <submittedName>
        <fullName evidence="2">Uncharacterized protein</fullName>
    </submittedName>
</protein>
<dbReference type="InterPro" id="IPR015419">
    <property type="entry name" value="CTAG/Pcc1"/>
</dbReference>
<keyword evidence="3" id="KW-1185">Reference proteome</keyword>
<proteinExistence type="inferred from homology"/>
<evidence type="ECO:0000313" key="2">
    <source>
        <dbReference type="EMBL" id="UXD22449.1"/>
    </source>
</evidence>
<dbReference type="Pfam" id="PF09341">
    <property type="entry name" value="Pcc1"/>
    <property type="match status" value="1"/>
</dbReference>
<comment type="similarity">
    <text evidence="1">Belongs to the CTAG/PCC1 family.</text>
</comment>
<gene>
    <name evidence="2" type="ORF">IPA_04900</name>
</gene>
<organism evidence="2 3">
    <name type="scientific">Ignicoccus pacificus DSM 13166</name>
    <dbReference type="NCBI Taxonomy" id="940294"/>
    <lineage>
        <taxon>Archaea</taxon>
        <taxon>Thermoproteota</taxon>
        <taxon>Thermoprotei</taxon>
        <taxon>Desulfurococcales</taxon>
        <taxon>Desulfurococcaceae</taxon>
        <taxon>Ignicoccus</taxon>
    </lineage>
</organism>
<dbReference type="Proteomes" id="UP001063698">
    <property type="component" value="Chromosome"/>
</dbReference>
<reference evidence="2" key="1">
    <citation type="submission" date="2013-11" db="EMBL/GenBank/DDBJ databases">
        <title>Comparative genomics of Ignicoccus.</title>
        <authorList>
            <person name="Podar M."/>
        </authorList>
    </citation>
    <scope>NUCLEOTIDE SEQUENCE</scope>
    <source>
        <strain evidence="2">DSM 13166</strain>
    </source>
</reference>
<name>A0A977KB56_9CREN</name>
<dbReference type="EMBL" id="CP006868">
    <property type="protein sequence ID" value="UXD22449.1"/>
    <property type="molecule type" value="Genomic_DNA"/>
</dbReference>
<dbReference type="KEGG" id="ipc:IPA_04900"/>
<sequence>MGESSRNCYQVKVKLEIITDDVKTLFESLKPDDVEVRGLNYKSYIEEGMLIYEFESDQILTLRNALDDVLEKASLVEEVLKGTQ</sequence>
<evidence type="ECO:0000256" key="1">
    <source>
        <dbReference type="ARBA" id="ARBA00007073"/>
    </source>
</evidence>
<accession>A0A977KB56</accession>
<dbReference type="AlphaFoldDB" id="A0A977KB56"/>
<dbReference type="NCBIfam" id="NF011470">
    <property type="entry name" value="PRK14887.1"/>
    <property type="match status" value="1"/>
</dbReference>